<gene>
    <name evidence="1" type="ORF">DR864_26350</name>
</gene>
<name>A0A344TQT6_9BACT</name>
<accession>A0A344TQT6</accession>
<keyword evidence="2" id="KW-1185">Reference proteome</keyword>
<dbReference type="InterPro" id="IPR026444">
    <property type="entry name" value="Secre_tail"/>
</dbReference>
<evidence type="ECO:0008006" key="3">
    <source>
        <dbReference type="Google" id="ProtNLM"/>
    </source>
</evidence>
<dbReference type="EMBL" id="CP030850">
    <property type="protein sequence ID" value="AXE21007.1"/>
    <property type="molecule type" value="Genomic_DNA"/>
</dbReference>
<evidence type="ECO:0000313" key="1">
    <source>
        <dbReference type="EMBL" id="AXE21007.1"/>
    </source>
</evidence>
<proteinExistence type="predicted"/>
<dbReference type="KEGG" id="run:DR864_26350"/>
<dbReference type="OrthoDB" id="9791748at2"/>
<dbReference type="AlphaFoldDB" id="A0A344TQT6"/>
<sequence>MKNIKNLIAVVGVLAVICLQTSQSFGSSHREAPLISNDPLADNTDLYAFKSPNNAENVVLIANYIPFQHPAGGPNWYSFGERIRYEVHVDNNAATPGSDIIYRFTFERVNEDPTTFFLIRLGKENLKTTYKCERSMDGGRSFSTIVMKGTVPPPNIGPRSIENKTVGLGAESYDDLVNKAVATATTGEKIFCGPVDDPFFVDLGGIFDLGNMRPSSGKDGVAKFNCHSIVIEVPVATLQKSKKTVAQASNILDPDYVIGVYASASRQMIKTLYSGGDVGFDGNYVQVSRLGMPLTNEAVIPLGMKDKWNSVKPSEDLQFAKYFTNPELALYMDDSQFGGAVPGLSPLRIQSKSLGAFDFRNGKPGLFGLKGNPALNGTALSEAAFGSVLLPDNKSPRAVDILPIFYTGVPNLPPYQLATGKAGNPLAAGKPFIHNFLPTFGDWLRLNMAVPATPRTDPKFSSLGLVQAAVLGLTDPMYNGSTALQFIPNMDGFPNGRRLEDDVTTIELQAVGGVVLAAIGLWYDDFKPGETASPVTPNLVGVLSFNAGVTKNDTIFKPWFPYEQNPWRGFRGNSYSGPSTSSARIATTPLEDKVQGLSVKVLGNPVLTDDVSVEISGVDGQALRMGLTNSQGQVMGQQSVGKAGRIERQTFRIGRQPGIYFLQVSTASEHQTVKIIRN</sequence>
<evidence type="ECO:0000313" key="2">
    <source>
        <dbReference type="Proteomes" id="UP000251993"/>
    </source>
</evidence>
<dbReference type="InterPro" id="IPR025566">
    <property type="entry name" value="DUF4331"/>
</dbReference>
<dbReference type="RefSeq" id="WP_114069770.1">
    <property type="nucleotide sequence ID" value="NZ_CP030850.1"/>
</dbReference>
<dbReference type="Pfam" id="PF14224">
    <property type="entry name" value="DUF4331"/>
    <property type="match status" value="1"/>
</dbReference>
<protein>
    <recommendedName>
        <fullName evidence="3">DUF4331 domain-containing protein</fullName>
    </recommendedName>
</protein>
<dbReference type="Proteomes" id="UP000251993">
    <property type="component" value="Chromosome"/>
</dbReference>
<organism evidence="1 2">
    <name type="scientific">Runella rosea</name>
    <dbReference type="NCBI Taxonomy" id="2259595"/>
    <lineage>
        <taxon>Bacteria</taxon>
        <taxon>Pseudomonadati</taxon>
        <taxon>Bacteroidota</taxon>
        <taxon>Cytophagia</taxon>
        <taxon>Cytophagales</taxon>
        <taxon>Spirosomataceae</taxon>
        <taxon>Runella</taxon>
    </lineage>
</organism>
<dbReference type="NCBIfam" id="TIGR04183">
    <property type="entry name" value="Por_Secre_tail"/>
    <property type="match status" value="1"/>
</dbReference>
<reference evidence="1 2" key="1">
    <citation type="submission" date="2018-07" db="EMBL/GenBank/DDBJ databases">
        <title>Genome sequencing of Runella.</title>
        <authorList>
            <person name="Baek M.-G."/>
            <person name="Yi H."/>
        </authorList>
    </citation>
    <scope>NUCLEOTIDE SEQUENCE [LARGE SCALE GENOMIC DNA]</scope>
    <source>
        <strain evidence="1 2">HYN0085</strain>
    </source>
</reference>